<gene>
    <name evidence="2" type="ORF">K1X11_009010</name>
</gene>
<dbReference type="RefSeq" id="WP_221029766.1">
    <property type="nucleotide sequence ID" value="NZ_CP139781.1"/>
</dbReference>
<name>A0ABZ1CCZ8_9BACT</name>
<accession>A0ABZ1CCZ8</accession>
<feature type="transmembrane region" description="Helical" evidence="1">
    <location>
        <begin position="351"/>
        <end position="376"/>
    </location>
</feature>
<keyword evidence="3" id="KW-1185">Reference proteome</keyword>
<keyword evidence="1" id="KW-1133">Transmembrane helix</keyword>
<proteinExistence type="predicted"/>
<reference evidence="2 3" key="2">
    <citation type="submission" date="2023-12" db="EMBL/GenBank/DDBJ databases">
        <title>Description of an unclassified Opitutus bacterium of Verrucomicrobiota.</title>
        <authorList>
            <person name="Zhang D.-F."/>
        </authorList>
    </citation>
    <scope>NUCLEOTIDE SEQUENCE [LARGE SCALE GENOMIC DNA]</scope>
    <source>
        <strain evidence="2 3">WL0086</strain>
    </source>
</reference>
<dbReference type="Proteomes" id="UP000738431">
    <property type="component" value="Chromosome"/>
</dbReference>
<evidence type="ECO:0008006" key="4">
    <source>
        <dbReference type="Google" id="ProtNLM"/>
    </source>
</evidence>
<organism evidence="2 3">
    <name type="scientific">Actomonas aquatica</name>
    <dbReference type="NCBI Taxonomy" id="2866162"/>
    <lineage>
        <taxon>Bacteria</taxon>
        <taxon>Pseudomonadati</taxon>
        <taxon>Verrucomicrobiota</taxon>
        <taxon>Opitutia</taxon>
        <taxon>Opitutales</taxon>
        <taxon>Opitutaceae</taxon>
        <taxon>Actomonas</taxon>
    </lineage>
</organism>
<feature type="transmembrane region" description="Helical" evidence="1">
    <location>
        <begin position="323"/>
        <end position="342"/>
    </location>
</feature>
<feature type="transmembrane region" description="Helical" evidence="1">
    <location>
        <begin position="23"/>
        <end position="43"/>
    </location>
</feature>
<protein>
    <recommendedName>
        <fullName evidence="4">Glycosyltransferase RgtA/B/C/D-like domain-containing protein</fullName>
    </recommendedName>
</protein>
<feature type="transmembrane region" description="Helical" evidence="1">
    <location>
        <begin position="297"/>
        <end position="317"/>
    </location>
</feature>
<evidence type="ECO:0000313" key="3">
    <source>
        <dbReference type="Proteomes" id="UP000738431"/>
    </source>
</evidence>
<feature type="transmembrane region" description="Helical" evidence="1">
    <location>
        <begin position="267"/>
        <end position="285"/>
    </location>
</feature>
<dbReference type="EMBL" id="CP139781">
    <property type="protein sequence ID" value="WRQ89547.1"/>
    <property type="molecule type" value="Genomic_DNA"/>
</dbReference>
<keyword evidence="1" id="KW-0472">Membrane</keyword>
<reference evidence="2 3" key="1">
    <citation type="submission" date="2021-08" db="EMBL/GenBank/DDBJ databases">
        <authorList>
            <person name="Zhang D."/>
            <person name="Zhang A."/>
            <person name="Wang L."/>
        </authorList>
    </citation>
    <scope>NUCLEOTIDE SEQUENCE [LARGE SCALE GENOMIC DNA]</scope>
    <source>
        <strain evidence="2 3">WL0086</strain>
    </source>
</reference>
<feature type="transmembrane region" description="Helical" evidence="1">
    <location>
        <begin position="180"/>
        <end position="208"/>
    </location>
</feature>
<evidence type="ECO:0000313" key="2">
    <source>
        <dbReference type="EMBL" id="WRQ89547.1"/>
    </source>
</evidence>
<feature type="transmembrane region" description="Helical" evidence="1">
    <location>
        <begin position="96"/>
        <end position="121"/>
    </location>
</feature>
<evidence type="ECO:0000256" key="1">
    <source>
        <dbReference type="SAM" id="Phobius"/>
    </source>
</evidence>
<keyword evidence="1" id="KW-0812">Transmembrane</keyword>
<sequence>MDSTSSSKIRPASASSRHGWERFVWVGATLAAAVWLWHCWAFFSTSSWNDIRLAPAVALHYGQAIYPGPSGPPNTWMYGPLPIWLLWPAGWSGSPAAALGVAATINGLITLGAIIAVCRFTPLPSGWDASPRLRWTAALLAIAIWPRAAWQFIQADNLAVACGLLANLLLMRRRSAAGDWLAALFATAALFCKQTSIAVPLAQLIWLWSSRGARASVAHAARLAAALLGWCLLTVTLEDPGALRLSLFQLPSALPWVQDLAARLRDVAPAMGVHLLLPAVAYIWIRRQRRSALTVLHLPWLSWAIAVPPGLAALLTYGGNLNSLQGLGLWLPAGLTATLAVAQRTRLRRNALWIGVGLAVGLVGLRLALVPVWVWGLNHPRYAQAQTIVETWPEQVWFPWHPLVTLYAEGKRYADEDGLAVRALAGRPIRRDVLREHLPPRFHAIALPAGTPHWSIAYELRPEVYTRHQHGEWGIDVWPASPPPDTP</sequence>